<evidence type="ECO:0000259" key="11">
    <source>
        <dbReference type="PROSITE" id="PS51645"/>
    </source>
</evidence>
<sequence>MHTPRTTLCWLRRDLRLGDHAALAHAQGAGRVLAAFVFDPTLLTGLAPDDARVALIWHSLLEIRQRLRALGSDLAILYGDPAAAIPRLAARIRAHTVFAARDYEPAARARDERVAALLAADGRALELVKDQVVFDTGEVLTREGKPYTVFTPYARAWRARLSPADTGSLAVRLAPDAFLPWRDDEMVSLATLGFADNPIGRAHAGEAAAAQRLAAFEAKIADYHAARDYPAQGGTSQLSAALRFGTVSIRALARTALAHDGAGAQAWLNELVWRDFYQQLLWHFPQVEAGSFKPAFRTLRWPGEEAHFEAWKTGQTGYPLIDAAMRELLQTGWMHNRLRMVVASFLTKDLLIDWRRGEAHFARHLLDFDLAANNGGWQWAASTGCDAQPWFRIFNPVTQSQKFDPDGAYIRRWVPELAALDARAVHAPWQAKALPDGFLLGRDYPAPIVDHAAQRERALALYGKQP</sequence>
<evidence type="ECO:0000256" key="10">
    <source>
        <dbReference type="RuleBase" id="RU004182"/>
    </source>
</evidence>
<keyword evidence="13" id="KW-1185">Reference proteome</keyword>
<comment type="similarity">
    <text evidence="10">Belongs to the DNA photolyase family.</text>
</comment>
<evidence type="ECO:0000256" key="3">
    <source>
        <dbReference type="ARBA" id="ARBA00014046"/>
    </source>
</evidence>
<organism evidence="12 13">
    <name type="scientific">Crenobacter intestini</name>
    <dbReference type="NCBI Taxonomy" id="2563443"/>
    <lineage>
        <taxon>Bacteria</taxon>
        <taxon>Pseudomonadati</taxon>
        <taxon>Pseudomonadota</taxon>
        <taxon>Betaproteobacteria</taxon>
        <taxon>Neisseriales</taxon>
        <taxon>Neisseriaceae</taxon>
        <taxon>Crenobacter</taxon>
    </lineage>
</organism>
<dbReference type="Pfam" id="PF03441">
    <property type="entry name" value="FAD_binding_7"/>
    <property type="match status" value="1"/>
</dbReference>
<keyword evidence="12" id="KW-0456">Lyase</keyword>
<dbReference type="InterPro" id="IPR036155">
    <property type="entry name" value="Crypto/Photolyase_N_sf"/>
</dbReference>
<evidence type="ECO:0000256" key="6">
    <source>
        <dbReference type="ARBA" id="ARBA00022991"/>
    </source>
</evidence>
<dbReference type="RefSeq" id="WP_136555358.1">
    <property type="nucleotide sequence ID" value="NZ_STGJ01000019.1"/>
</dbReference>
<dbReference type="Gene3D" id="1.25.40.80">
    <property type="match status" value="1"/>
</dbReference>
<gene>
    <name evidence="12" type="ORF">E5K04_14385</name>
</gene>
<dbReference type="PROSITE" id="PS00691">
    <property type="entry name" value="DNA_PHOTOLYASES_1_2"/>
    <property type="match status" value="1"/>
</dbReference>
<feature type="binding site" evidence="8">
    <location>
        <begin position="270"/>
        <end position="277"/>
    </location>
    <ligand>
        <name>FAD</name>
        <dbReference type="ChEBI" id="CHEBI:57692"/>
    </ligand>
</feature>
<accession>A0A4T0UKY3</accession>
<comment type="caution">
    <text evidence="12">The sequence shown here is derived from an EMBL/GenBank/DDBJ whole genome shotgun (WGS) entry which is preliminary data.</text>
</comment>
<keyword evidence="4 8" id="KW-0285">Flavoprotein</keyword>
<dbReference type="Pfam" id="PF00875">
    <property type="entry name" value="DNA_photolyase"/>
    <property type="match status" value="1"/>
</dbReference>
<evidence type="ECO:0000256" key="2">
    <source>
        <dbReference type="ARBA" id="ARBA00013149"/>
    </source>
</evidence>
<dbReference type="OrthoDB" id="9772484at2"/>
<feature type="binding site" evidence="8">
    <location>
        <begin position="235"/>
        <end position="239"/>
    </location>
    <ligand>
        <name>FAD</name>
        <dbReference type="ChEBI" id="CHEBI:57692"/>
    </ligand>
</feature>
<feature type="site" description="Electron transfer via tryptophanyl radical" evidence="9">
    <location>
        <position position="377"/>
    </location>
</feature>
<protein>
    <recommendedName>
        <fullName evidence="3">Deoxyribodipyrimidine photo-lyase</fullName>
        <ecNumber evidence="2">4.1.99.3</ecNumber>
    </recommendedName>
</protein>
<dbReference type="InterPro" id="IPR002081">
    <property type="entry name" value="Cryptochrome/DNA_photolyase_1"/>
</dbReference>
<dbReference type="GO" id="GO:0003904">
    <property type="term" value="F:deoxyribodipyrimidine photo-lyase activity"/>
    <property type="evidence" value="ECO:0007669"/>
    <property type="project" value="UniProtKB-EC"/>
</dbReference>
<dbReference type="SUPFAM" id="SSF48173">
    <property type="entry name" value="Cryptochrome/photolyase FAD-binding domain"/>
    <property type="match status" value="1"/>
</dbReference>
<feature type="binding site" evidence="8">
    <location>
        <position position="223"/>
    </location>
    <ligand>
        <name>FAD</name>
        <dbReference type="ChEBI" id="CHEBI:57692"/>
    </ligand>
</feature>
<keyword evidence="5 8" id="KW-0274">FAD</keyword>
<keyword evidence="6 10" id="KW-0157">Chromophore</keyword>
<dbReference type="Gene3D" id="3.40.50.620">
    <property type="entry name" value="HUPs"/>
    <property type="match status" value="1"/>
</dbReference>
<dbReference type="PANTHER" id="PTHR11455:SF9">
    <property type="entry name" value="CRYPTOCHROME CIRCADIAN CLOCK 5 ISOFORM X1"/>
    <property type="match status" value="1"/>
</dbReference>
<reference evidence="12 13" key="1">
    <citation type="submission" date="2019-04" db="EMBL/GenBank/DDBJ databases">
        <title>Crenobacter sp. nov.</title>
        <authorList>
            <person name="Shi S."/>
        </authorList>
    </citation>
    <scope>NUCLEOTIDE SEQUENCE [LARGE SCALE GENOMIC DNA]</scope>
    <source>
        <strain evidence="12 13">GY 70310</strain>
    </source>
</reference>
<dbReference type="GO" id="GO:0071949">
    <property type="term" value="F:FAD binding"/>
    <property type="evidence" value="ECO:0007669"/>
    <property type="project" value="TreeGrafter"/>
</dbReference>
<evidence type="ECO:0000256" key="5">
    <source>
        <dbReference type="ARBA" id="ARBA00022827"/>
    </source>
</evidence>
<evidence type="ECO:0000256" key="4">
    <source>
        <dbReference type="ARBA" id="ARBA00022630"/>
    </source>
</evidence>
<dbReference type="GO" id="GO:0009416">
    <property type="term" value="P:response to light stimulus"/>
    <property type="evidence" value="ECO:0007669"/>
    <property type="project" value="TreeGrafter"/>
</dbReference>
<feature type="binding site" evidence="8">
    <location>
        <position position="267"/>
    </location>
    <ligand>
        <name>FAD</name>
        <dbReference type="ChEBI" id="CHEBI:57692"/>
    </ligand>
</feature>
<comment type="cofactor">
    <cofactor evidence="1">
        <name>(6R)-5,10-methylene-5,6,7,8-tetrahydrofolate</name>
        <dbReference type="ChEBI" id="CHEBI:15636"/>
    </cofactor>
</comment>
<dbReference type="InterPro" id="IPR005101">
    <property type="entry name" value="Cryptochr/Photolyase_FAD-bd"/>
</dbReference>
<feature type="domain" description="Photolyase/cryptochrome alpha/beta" evidence="11">
    <location>
        <begin position="5"/>
        <end position="133"/>
    </location>
</feature>
<dbReference type="AlphaFoldDB" id="A0A4T0UKY3"/>
<feature type="binding site" evidence="8">
    <location>
        <begin position="367"/>
        <end position="369"/>
    </location>
    <ligand>
        <name>FAD</name>
        <dbReference type="ChEBI" id="CHEBI:57692"/>
    </ligand>
</feature>
<dbReference type="InterPro" id="IPR018394">
    <property type="entry name" value="DNA_photolyase_1_CS_C"/>
</dbReference>
<dbReference type="GO" id="GO:0000719">
    <property type="term" value="P:photoreactive repair"/>
    <property type="evidence" value="ECO:0007669"/>
    <property type="project" value="UniProtKB-ARBA"/>
</dbReference>
<dbReference type="PROSITE" id="PS51645">
    <property type="entry name" value="PHR_CRY_ALPHA_BETA"/>
    <property type="match status" value="1"/>
</dbReference>
<evidence type="ECO:0000256" key="1">
    <source>
        <dbReference type="ARBA" id="ARBA00001932"/>
    </source>
</evidence>
<evidence type="ECO:0000313" key="12">
    <source>
        <dbReference type="EMBL" id="TIC79086.1"/>
    </source>
</evidence>
<feature type="site" description="Electron transfer via tryptophanyl radical" evidence="9">
    <location>
        <position position="354"/>
    </location>
</feature>
<evidence type="ECO:0000256" key="7">
    <source>
        <dbReference type="ARBA" id="ARBA00033999"/>
    </source>
</evidence>
<evidence type="ECO:0000256" key="8">
    <source>
        <dbReference type="PIRSR" id="PIRSR602081-1"/>
    </source>
</evidence>
<dbReference type="PROSITE" id="PS00394">
    <property type="entry name" value="DNA_PHOTOLYASES_1_1"/>
    <property type="match status" value="1"/>
</dbReference>
<dbReference type="EMBL" id="STGJ01000019">
    <property type="protein sequence ID" value="TIC79086.1"/>
    <property type="molecule type" value="Genomic_DNA"/>
</dbReference>
<dbReference type="InterPro" id="IPR036134">
    <property type="entry name" value="Crypto/Photolyase_FAD-like_sf"/>
</dbReference>
<name>A0A4T0UKY3_9NEIS</name>
<comment type="catalytic activity">
    <reaction evidence="7">
        <text>cyclobutadipyrimidine (in DNA) = 2 pyrimidine residues (in DNA).</text>
        <dbReference type="EC" id="4.1.99.3"/>
    </reaction>
</comment>
<dbReference type="InterPro" id="IPR014729">
    <property type="entry name" value="Rossmann-like_a/b/a_fold"/>
</dbReference>
<dbReference type="Proteomes" id="UP000308891">
    <property type="component" value="Unassembled WGS sequence"/>
</dbReference>
<dbReference type="Gene3D" id="1.10.579.10">
    <property type="entry name" value="DNA Cyclobutane Dipyrimidine Photolyase, subunit A, domain 3"/>
    <property type="match status" value="1"/>
</dbReference>
<proteinExistence type="inferred from homology"/>
<feature type="site" description="Electron transfer via tryptophanyl radical" evidence="9">
    <location>
        <position position="301"/>
    </location>
</feature>
<dbReference type="SUPFAM" id="SSF52425">
    <property type="entry name" value="Cryptochrome/photolyase, N-terminal domain"/>
    <property type="match status" value="1"/>
</dbReference>
<dbReference type="GO" id="GO:0003677">
    <property type="term" value="F:DNA binding"/>
    <property type="evidence" value="ECO:0007669"/>
    <property type="project" value="TreeGrafter"/>
</dbReference>
<dbReference type="EC" id="4.1.99.3" evidence="2"/>
<dbReference type="FunFam" id="1.10.579.10:FF:000003">
    <property type="entry name" value="Deoxyribodipyrimidine photo-lyase"/>
    <property type="match status" value="1"/>
</dbReference>
<dbReference type="InterPro" id="IPR006050">
    <property type="entry name" value="DNA_photolyase_N"/>
</dbReference>
<dbReference type="PRINTS" id="PR00147">
    <property type="entry name" value="DNAPHOTLYASE"/>
</dbReference>
<evidence type="ECO:0000256" key="9">
    <source>
        <dbReference type="PIRSR" id="PIRSR602081-2"/>
    </source>
</evidence>
<comment type="cofactor">
    <cofactor evidence="8">
        <name>FAD</name>
        <dbReference type="ChEBI" id="CHEBI:57692"/>
    </cofactor>
    <text evidence="8">Binds 1 FAD per subunit.</text>
</comment>
<evidence type="ECO:0000313" key="13">
    <source>
        <dbReference type="Proteomes" id="UP000308891"/>
    </source>
</evidence>
<dbReference type="PANTHER" id="PTHR11455">
    <property type="entry name" value="CRYPTOCHROME"/>
    <property type="match status" value="1"/>
</dbReference>